<proteinExistence type="predicted"/>
<accession>A0A809XIS8</accession>
<organism evidence="2">
    <name type="scientific">Bradyrhizobium diazoefficiens</name>
    <dbReference type="NCBI Taxonomy" id="1355477"/>
    <lineage>
        <taxon>Bacteria</taxon>
        <taxon>Pseudomonadati</taxon>
        <taxon>Pseudomonadota</taxon>
        <taxon>Alphaproteobacteria</taxon>
        <taxon>Hyphomicrobiales</taxon>
        <taxon>Nitrobacteraceae</taxon>
        <taxon>Bradyrhizobium</taxon>
    </lineage>
</organism>
<keyword evidence="1" id="KW-0812">Transmembrane</keyword>
<keyword evidence="1" id="KW-1133">Transmembrane helix</keyword>
<feature type="transmembrane region" description="Helical" evidence="1">
    <location>
        <begin position="23"/>
        <end position="44"/>
    </location>
</feature>
<gene>
    <name evidence="2" type="ORF">XF2B_16810</name>
</gene>
<dbReference type="EMBL" id="AP023092">
    <property type="protein sequence ID" value="BCE27912.1"/>
    <property type="molecule type" value="Genomic_DNA"/>
</dbReference>
<dbReference type="RefSeq" id="WP_240536567.1">
    <property type="nucleotide sequence ID" value="NZ_AP022639.1"/>
</dbReference>
<reference evidence="2" key="1">
    <citation type="submission" date="2020-05" db="EMBL/GenBank/DDBJ databases">
        <title>Complete genome sequence of Bradyrhizobium diazoefficiens XF2 isolated from soybean nodule.</title>
        <authorList>
            <person name="Noda R."/>
            <person name="Kakizaki K."/>
            <person name="Minamisawa K."/>
        </authorList>
    </citation>
    <scope>NUCLEOTIDE SEQUENCE</scope>
    <source>
        <strain evidence="2">XF2</strain>
    </source>
</reference>
<evidence type="ECO:0000256" key="1">
    <source>
        <dbReference type="SAM" id="Phobius"/>
    </source>
</evidence>
<protein>
    <submittedName>
        <fullName evidence="2">Uncharacterized protein</fullName>
    </submittedName>
</protein>
<name>A0A809XIS8_9BRAD</name>
<keyword evidence="1" id="KW-0472">Membrane</keyword>
<evidence type="ECO:0000313" key="2">
    <source>
        <dbReference type="EMBL" id="BCE27912.1"/>
    </source>
</evidence>
<dbReference type="GeneID" id="92970104"/>
<dbReference type="AlphaFoldDB" id="A0A809XIS8"/>
<sequence>MIQITNLLLPDFVIHSLGGGSDLFGMLEMTAAIAGMAALALAGIPALARKLARATAAVLAGARPHWLCCLL</sequence>